<dbReference type="EMBL" id="BAEH01000095">
    <property type="protein sequence ID" value="GAB19766.1"/>
    <property type="molecule type" value="Genomic_DNA"/>
</dbReference>
<keyword evidence="5" id="KW-1185">Reference proteome</keyword>
<gene>
    <name evidence="4" type="ORF">GOEFS_095_00010</name>
</gene>
<dbReference type="Pfam" id="PF00440">
    <property type="entry name" value="TetR_N"/>
    <property type="match status" value="1"/>
</dbReference>
<evidence type="ECO:0000259" key="3">
    <source>
        <dbReference type="PROSITE" id="PS50977"/>
    </source>
</evidence>
<name>H0R3W5_9ACTN</name>
<dbReference type="InterPro" id="IPR036271">
    <property type="entry name" value="Tet_transcr_reg_TetR-rel_C_sf"/>
</dbReference>
<dbReference type="SUPFAM" id="SSF48498">
    <property type="entry name" value="Tetracyclin repressor-like, C-terminal domain"/>
    <property type="match status" value="1"/>
</dbReference>
<organism evidence="4 5">
    <name type="scientific">Gordonia effusa NBRC 100432</name>
    <dbReference type="NCBI Taxonomy" id="1077974"/>
    <lineage>
        <taxon>Bacteria</taxon>
        <taxon>Bacillati</taxon>
        <taxon>Actinomycetota</taxon>
        <taxon>Actinomycetes</taxon>
        <taxon>Mycobacteriales</taxon>
        <taxon>Gordoniaceae</taxon>
        <taxon>Gordonia</taxon>
    </lineage>
</organism>
<reference evidence="4 5" key="1">
    <citation type="submission" date="2011-12" db="EMBL/GenBank/DDBJ databases">
        <title>Whole genome shotgun sequence of Gordonia effusa NBRC 100432.</title>
        <authorList>
            <person name="Yoshida I."/>
            <person name="Takarada H."/>
            <person name="Hosoyama A."/>
            <person name="Tsuchikane K."/>
            <person name="Katsumata H."/>
            <person name="Yamazaki S."/>
            <person name="Fujita N."/>
        </authorList>
    </citation>
    <scope>NUCLEOTIDE SEQUENCE [LARGE SCALE GENOMIC DNA]</scope>
    <source>
        <strain evidence="4 5">NBRC 100432</strain>
    </source>
</reference>
<sequence length="196" mass="20786">MGDIAAEFGTAKPKLYRYFADKDDLYDAVVERLAGILWSRLATADNHSSITVGEALQSAINEYLSVVVEYPNTFRVLTVAGLASDGGNYAVPVIQQAARRVTTLLESLTDKSHVDSRTVELLAITVAGAGAAVTKWWLGDGGTPMLPASELTTYLQETVQSVVATASSTLGLTIDLNQPLATAFRAVEHAGAQSRG</sequence>
<dbReference type="InterPro" id="IPR009057">
    <property type="entry name" value="Homeodomain-like_sf"/>
</dbReference>
<dbReference type="STRING" id="1077974.GOEFS_095_00010"/>
<dbReference type="Gene3D" id="1.10.357.10">
    <property type="entry name" value="Tetracycline Repressor, domain 2"/>
    <property type="match status" value="1"/>
</dbReference>
<dbReference type="Proteomes" id="UP000035034">
    <property type="component" value="Unassembled WGS sequence"/>
</dbReference>
<evidence type="ECO:0000256" key="2">
    <source>
        <dbReference type="PROSITE-ProRule" id="PRU00335"/>
    </source>
</evidence>
<dbReference type="GO" id="GO:0003677">
    <property type="term" value="F:DNA binding"/>
    <property type="evidence" value="ECO:0007669"/>
    <property type="project" value="UniProtKB-UniRule"/>
</dbReference>
<feature type="domain" description="HTH tetR-type" evidence="3">
    <location>
        <begin position="1"/>
        <end position="37"/>
    </location>
</feature>
<dbReference type="InterPro" id="IPR001647">
    <property type="entry name" value="HTH_TetR"/>
</dbReference>
<evidence type="ECO:0000313" key="4">
    <source>
        <dbReference type="EMBL" id="GAB19766.1"/>
    </source>
</evidence>
<comment type="caution">
    <text evidence="4">The sequence shown here is derived from an EMBL/GenBank/DDBJ whole genome shotgun (WGS) entry which is preliminary data.</text>
</comment>
<dbReference type="SUPFAM" id="SSF46689">
    <property type="entry name" value="Homeodomain-like"/>
    <property type="match status" value="1"/>
</dbReference>
<dbReference type="AlphaFoldDB" id="H0R3W5"/>
<dbReference type="eggNOG" id="COG1309">
    <property type="taxonomic scope" value="Bacteria"/>
</dbReference>
<dbReference type="PROSITE" id="PS50977">
    <property type="entry name" value="HTH_TETR_2"/>
    <property type="match status" value="1"/>
</dbReference>
<accession>H0R3W5</accession>
<proteinExistence type="predicted"/>
<comment type="caution">
    <text evidence="2">Lacks conserved residue(s) required for the propagation of feature annotation.</text>
</comment>
<protein>
    <submittedName>
        <fullName evidence="4">Putative TetR family transcriptional regulator</fullName>
    </submittedName>
</protein>
<evidence type="ECO:0000313" key="5">
    <source>
        <dbReference type="Proteomes" id="UP000035034"/>
    </source>
</evidence>
<keyword evidence="1 2" id="KW-0238">DNA-binding</keyword>
<evidence type="ECO:0000256" key="1">
    <source>
        <dbReference type="ARBA" id="ARBA00023125"/>
    </source>
</evidence>